<comment type="caution">
    <text evidence="1">The sequence shown here is derived from an EMBL/GenBank/DDBJ whole genome shotgun (WGS) entry which is preliminary data.</text>
</comment>
<proteinExistence type="predicted"/>
<organism evidence="1 2">
    <name type="scientific">Alkalihalophilus marmarensis DSM 21297</name>
    <dbReference type="NCBI Taxonomy" id="1188261"/>
    <lineage>
        <taxon>Bacteria</taxon>
        <taxon>Bacillati</taxon>
        <taxon>Bacillota</taxon>
        <taxon>Bacilli</taxon>
        <taxon>Bacillales</taxon>
        <taxon>Bacillaceae</taxon>
        <taxon>Alkalihalophilus</taxon>
    </lineage>
</organism>
<dbReference type="RefSeq" id="WP_022627587.1">
    <property type="nucleotide sequence ID" value="NZ_ATAE01000013.1"/>
</dbReference>
<protein>
    <submittedName>
        <fullName evidence="1">Uncharacterized protein</fullName>
    </submittedName>
</protein>
<accession>U6SSQ9</accession>
<sequence>MDLRGIYKLIEAEFKVIKKEKSVISIGPENRESYPETTIKLTLDEGNNQYELFEVIIGKEYLVDTFTDKYKSVLALYIFSKSKLEVRNYDTNCQNDIESAKTLNEIQNIFKDNSEAQHYSFF</sequence>
<evidence type="ECO:0000313" key="2">
    <source>
        <dbReference type="Proteomes" id="UP000017170"/>
    </source>
</evidence>
<keyword evidence="2" id="KW-1185">Reference proteome</keyword>
<dbReference type="PATRIC" id="fig|1188261.3.peg.1262"/>
<dbReference type="Proteomes" id="UP000017170">
    <property type="component" value="Unassembled WGS sequence"/>
</dbReference>
<evidence type="ECO:0000313" key="1">
    <source>
        <dbReference type="EMBL" id="ERN53930.1"/>
    </source>
</evidence>
<gene>
    <name evidence="1" type="ORF">A33I_09385</name>
</gene>
<dbReference type="AlphaFoldDB" id="U6SSQ9"/>
<dbReference type="EMBL" id="ATAE01000013">
    <property type="protein sequence ID" value="ERN53930.1"/>
    <property type="molecule type" value="Genomic_DNA"/>
</dbReference>
<reference evidence="1 2" key="1">
    <citation type="journal article" date="2013" name="Genome Announc.">
        <title>Genome Sequence of the Extreme Obligate Alkaliphile Bacillus marmarensis Strain DSM 21297.</title>
        <authorList>
            <person name="Wernick D.G."/>
            <person name="Choi K.Y."/>
            <person name="Tat C.A."/>
            <person name="Lafontaine Rivera J.G."/>
            <person name="Liao J.C."/>
        </authorList>
    </citation>
    <scope>NUCLEOTIDE SEQUENCE [LARGE SCALE GENOMIC DNA]</scope>
    <source>
        <strain evidence="1 2">DSM 21297</strain>
    </source>
</reference>
<name>U6SSQ9_9BACI</name>